<protein>
    <submittedName>
        <fullName evidence="2">Uncharacterized protein</fullName>
    </submittedName>
</protein>
<name>W2I870_PHYNI</name>
<accession>W2I870</accession>
<reference evidence="2" key="1">
    <citation type="submission" date="2013-11" db="EMBL/GenBank/DDBJ databases">
        <title>The Genome Sequence of Phytophthora parasitica CJ05E6.</title>
        <authorList>
            <consortium name="The Broad Institute Genomics Platform"/>
            <person name="Russ C."/>
            <person name="Tyler B."/>
            <person name="Panabieres F."/>
            <person name="Shan W."/>
            <person name="Tripathy S."/>
            <person name="Grunwald N."/>
            <person name="Machado M."/>
            <person name="Johnson C.S."/>
            <person name="Arredondo F."/>
            <person name="Hong C."/>
            <person name="Coffey M."/>
            <person name="Young S.K."/>
            <person name="Zeng Q."/>
            <person name="Gargeya S."/>
            <person name="Fitzgerald M."/>
            <person name="Abouelleil A."/>
            <person name="Alvarado L."/>
            <person name="Chapman S.B."/>
            <person name="Gainer-Dewar J."/>
            <person name="Goldberg J."/>
            <person name="Griggs A."/>
            <person name="Gujja S."/>
            <person name="Hansen M."/>
            <person name="Howarth C."/>
            <person name="Imamovic A."/>
            <person name="Ireland A."/>
            <person name="Larimer J."/>
            <person name="McCowan C."/>
            <person name="Murphy C."/>
            <person name="Pearson M."/>
            <person name="Poon T.W."/>
            <person name="Priest M."/>
            <person name="Roberts A."/>
            <person name="Saif S."/>
            <person name="Shea T."/>
            <person name="Sykes S."/>
            <person name="Wortman J."/>
            <person name="Nusbaum C."/>
            <person name="Birren B."/>
        </authorList>
    </citation>
    <scope>NUCLEOTIDE SEQUENCE [LARGE SCALE GENOMIC DNA]</scope>
    <source>
        <strain evidence="2">CJ05E6</strain>
    </source>
</reference>
<gene>
    <name evidence="2" type="ORF">L916_16573</name>
</gene>
<proteinExistence type="predicted"/>
<feature type="compositionally biased region" description="Polar residues" evidence="1">
    <location>
        <begin position="80"/>
        <end position="105"/>
    </location>
</feature>
<evidence type="ECO:0000256" key="1">
    <source>
        <dbReference type="SAM" id="MobiDB-lite"/>
    </source>
</evidence>
<feature type="region of interest" description="Disordered" evidence="1">
    <location>
        <begin position="76"/>
        <end position="114"/>
    </location>
</feature>
<dbReference type="AlphaFoldDB" id="W2I870"/>
<sequence length="307" mass="33549">MKCSFVGCDYPDIAVTDPCSVCQRPVHHLCSNGLYDPDNIAVRFCSASCVTNWRSKNLSAGTVAADDRRHTFEIVGWAPGSSQEPASSQDSTDTTELMSSQSSEATLPPDSPVGVDSYGIPIDVHHFREPGKRDNVWDVAQVLATPYAVGDDDDAERFTLICILCAATASSQANHPGDAWMSGLGRWSHTSNVKDNMVSKHGKHPVGMAEMQKQVKRARNQLESAPGYLSQSSVDSSAHLSPQEPMAKRGALQRLWGPTAKELNVHIARWLLNDGLPYNTVVTEDFRNFVRLIRGTLPFSPRGPIMV</sequence>
<dbReference type="VEuPathDB" id="FungiDB:PPTG_16740"/>
<evidence type="ECO:0000313" key="2">
    <source>
        <dbReference type="EMBL" id="ETL30459.1"/>
    </source>
</evidence>
<dbReference type="EMBL" id="KI675289">
    <property type="protein sequence ID" value="ETL30459.1"/>
    <property type="molecule type" value="Genomic_DNA"/>
</dbReference>
<organism evidence="2">
    <name type="scientific">Phytophthora nicotianae</name>
    <name type="common">Potato buckeye rot agent</name>
    <name type="synonym">Phytophthora parasitica</name>
    <dbReference type="NCBI Taxonomy" id="4792"/>
    <lineage>
        <taxon>Eukaryota</taxon>
        <taxon>Sar</taxon>
        <taxon>Stramenopiles</taxon>
        <taxon>Oomycota</taxon>
        <taxon>Peronosporomycetes</taxon>
        <taxon>Peronosporales</taxon>
        <taxon>Peronosporaceae</taxon>
        <taxon>Phytophthora</taxon>
    </lineage>
</organism>
<dbReference type="Proteomes" id="UP000053864">
    <property type="component" value="Unassembled WGS sequence"/>
</dbReference>